<reference evidence="4" key="1">
    <citation type="submission" date="2018-05" db="EMBL/GenBank/DDBJ databases">
        <authorList>
            <person name="Nie L."/>
        </authorList>
    </citation>
    <scope>NUCLEOTIDE SEQUENCE [LARGE SCALE GENOMIC DNA]</scope>
    <source>
        <strain evidence="4">NL</strain>
    </source>
</reference>
<evidence type="ECO:0000259" key="2">
    <source>
        <dbReference type="Pfam" id="PF03781"/>
    </source>
</evidence>
<name>A0A328B9U8_9BACT</name>
<dbReference type="AlphaFoldDB" id="A0A328B9U8"/>
<comment type="caution">
    <text evidence="3">The sequence shown here is derived from an EMBL/GenBank/DDBJ whole genome shotgun (WGS) entry which is preliminary data.</text>
</comment>
<feature type="region of interest" description="Disordered" evidence="1">
    <location>
        <begin position="186"/>
        <end position="229"/>
    </location>
</feature>
<dbReference type="OrthoDB" id="1491336at2"/>
<evidence type="ECO:0000313" key="3">
    <source>
        <dbReference type="EMBL" id="RAK63231.1"/>
    </source>
</evidence>
<evidence type="ECO:0000313" key="4">
    <source>
        <dbReference type="Proteomes" id="UP000248553"/>
    </source>
</evidence>
<dbReference type="PANTHER" id="PTHR23150">
    <property type="entry name" value="SULFATASE MODIFYING FACTOR 1, 2"/>
    <property type="match status" value="1"/>
</dbReference>
<dbReference type="PANTHER" id="PTHR23150:SF19">
    <property type="entry name" value="FORMYLGLYCINE-GENERATING ENZYME"/>
    <property type="match status" value="1"/>
</dbReference>
<dbReference type="Gene3D" id="3.90.1580.10">
    <property type="entry name" value="paralog of FGE (formylglycine-generating enzyme)"/>
    <property type="match status" value="1"/>
</dbReference>
<feature type="domain" description="Sulfatase-modifying factor enzyme-like" evidence="2">
    <location>
        <begin position="62"/>
        <end position="418"/>
    </location>
</feature>
<dbReference type="SUPFAM" id="SSF56436">
    <property type="entry name" value="C-type lectin-like"/>
    <property type="match status" value="1"/>
</dbReference>
<dbReference type="InterPro" id="IPR051043">
    <property type="entry name" value="Sulfatase_Mod_Factor_Kinase"/>
</dbReference>
<keyword evidence="3" id="KW-0449">Lipoprotein</keyword>
<dbReference type="Proteomes" id="UP000248553">
    <property type="component" value="Unassembled WGS sequence"/>
</dbReference>
<evidence type="ECO:0000256" key="1">
    <source>
        <dbReference type="SAM" id="MobiDB-lite"/>
    </source>
</evidence>
<dbReference type="RefSeq" id="WP_111480308.1">
    <property type="nucleotide sequence ID" value="NZ_QHKM01000010.1"/>
</dbReference>
<dbReference type="InterPro" id="IPR005532">
    <property type="entry name" value="SUMF_dom"/>
</dbReference>
<accession>A0A328B9U8</accession>
<proteinExistence type="predicted"/>
<gene>
    <name evidence="3" type="ORF">DLM85_21840</name>
</gene>
<protein>
    <submittedName>
        <fullName evidence="3">Gliding motility lipoprotein GldJ</fullName>
    </submittedName>
</protein>
<dbReference type="EMBL" id="QHKM01000010">
    <property type="protein sequence ID" value="RAK63231.1"/>
    <property type="molecule type" value="Genomic_DNA"/>
</dbReference>
<organism evidence="3 4">
    <name type="scientific">Hymenobacter edaphi</name>
    <dbReference type="NCBI Taxonomy" id="2211146"/>
    <lineage>
        <taxon>Bacteria</taxon>
        <taxon>Pseudomonadati</taxon>
        <taxon>Bacteroidota</taxon>
        <taxon>Cytophagia</taxon>
        <taxon>Cytophagales</taxon>
        <taxon>Hymenobacteraceae</taxon>
        <taxon>Hymenobacter</taxon>
    </lineage>
</organism>
<sequence length="426" mass="47287">MNLSKYLPKYIGMAVVGACALSACKSGPPSAQKPGKYSSTTGIEYNTEEGMKVADYQGIPEGPGLVFIEGGRTVLGSGEEDVAMTHDNLERTVTVASFYMDEAEVANIHWLEYLHYVRKDSSEEFYQSALPDTTVWARDLSFNDPYVDYYLRYPGFRFFPVVGVSWLQANDFCTWRTAKVNENLAGSAEDTSAPKKKKKKKGGDDGGDAGDAGAEGTADAGGEGKAKISIENGNTLPNYRLPTEAEWEYAAQAMIGTQEVGNENQENKRVYPWDGRQVRNSYGKKMGQFMANFKRGRGDYAGIAGSLNDGAMITEYVYAYPPNDYGLYNMAGNVNEWVQDVYRPLSFEDMEDLNPFRRNGVLDEESKYDKKGYQSLIDDKVRVYKGGSWKDVAYWLSPGTRRFMTQDSATASIGFRCAMINPGSNK</sequence>
<keyword evidence="4" id="KW-1185">Reference proteome</keyword>
<dbReference type="Pfam" id="PF03781">
    <property type="entry name" value="FGE-sulfatase"/>
    <property type="match status" value="1"/>
</dbReference>
<dbReference type="PROSITE" id="PS51257">
    <property type="entry name" value="PROKAR_LIPOPROTEIN"/>
    <property type="match status" value="1"/>
</dbReference>
<dbReference type="GO" id="GO:0120147">
    <property type="term" value="F:formylglycine-generating oxidase activity"/>
    <property type="evidence" value="ECO:0007669"/>
    <property type="project" value="TreeGrafter"/>
</dbReference>
<dbReference type="InterPro" id="IPR016187">
    <property type="entry name" value="CTDL_fold"/>
</dbReference>
<feature type="compositionally biased region" description="Low complexity" evidence="1">
    <location>
        <begin position="211"/>
        <end position="220"/>
    </location>
</feature>
<dbReference type="InterPro" id="IPR042095">
    <property type="entry name" value="SUMF_sf"/>
</dbReference>